<comment type="caution">
    <text evidence="1">The sequence shown here is derived from an EMBL/GenBank/DDBJ whole genome shotgun (WGS) entry which is preliminary data.</text>
</comment>
<reference evidence="1" key="1">
    <citation type="submission" date="2020-03" db="EMBL/GenBank/DDBJ databases">
        <authorList>
            <person name="Weist P."/>
        </authorList>
    </citation>
    <scope>NUCLEOTIDE SEQUENCE</scope>
</reference>
<proteinExistence type="predicted"/>
<gene>
    <name evidence="1" type="ORF">PLEPLA_LOCUS9259</name>
</gene>
<dbReference type="EMBL" id="CADEAL010000521">
    <property type="protein sequence ID" value="CAB1421377.1"/>
    <property type="molecule type" value="Genomic_DNA"/>
</dbReference>
<dbReference type="Proteomes" id="UP001153269">
    <property type="component" value="Unassembled WGS sequence"/>
</dbReference>
<evidence type="ECO:0000313" key="2">
    <source>
        <dbReference type="Proteomes" id="UP001153269"/>
    </source>
</evidence>
<protein>
    <submittedName>
        <fullName evidence="1">Uncharacterized protein</fullName>
    </submittedName>
</protein>
<dbReference type="AlphaFoldDB" id="A0A9N7TZB2"/>
<sequence>MSFVLSMLRERLSAWPHVARSATALLYDDTSPYLMRMGSRLCCPPVRHRTQSYIGMQSVCSRGSEAAALRGGGADEVSEEDVQLLFLDVWGPVGEEVKHQATDVAARGGWHSAGR</sequence>
<name>A0A9N7TZB2_PLEPL</name>
<organism evidence="1 2">
    <name type="scientific">Pleuronectes platessa</name>
    <name type="common">European plaice</name>
    <dbReference type="NCBI Taxonomy" id="8262"/>
    <lineage>
        <taxon>Eukaryota</taxon>
        <taxon>Metazoa</taxon>
        <taxon>Chordata</taxon>
        <taxon>Craniata</taxon>
        <taxon>Vertebrata</taxon>
        <taxon>Euteleostomi</taxon>
        <taxon>Actinopterygii</taxon>
        <taxon>Neopterygii</taxon>
        <taxon>Teleostei</taxon>
        <taxon>Neoteleostei</taxon>
        <taxon>Acanthomorphata</taxon>
        <taxon>Carangaria</taxon>
        <taxon>Pleuronectiformes</taxon>
        <taxon>Pleuronectoidei</taxon>
        <taxon>Pleuronectidae</taxon>
        <taxon>Pleuronectes</taxon>
    </lineage>
</organism>
<keyword evidence="2" id="KW-1185">Reference proteome</keyword>
<accession>A0A9N7TZB2</accession>
<evidence type="ECO:0000313" key="1">
    <source>
        <dbReference type="EMBL" id="CAB1421377.1"/>
    </source>
</evidence>